<protein>
    <submittedName>
        <fullName evidence="1">Uncharacterized protein</fullName>
    </submittedName>
</protein>
<evidence type="ECO:0000313" key="2">
    <source>
        <dbReference type="Proteomes" id="UP001054857"/>
    </source>
</evidence>
<dbReference type="Proteomes" id="UP001054857">
    <property type="component" value="Unassembled WGS sequence"/>
</dbReference>
<sequence>MHHGQRHVERRLGGWLPAASADMPVRALAVVILFALAAPSASFHIQLGAPEHDCGSGGIGAGLKYFAQQASRWPEQLAIVDAYRSYAVNYTVTTVEANCSAGALVNSVRTLARSCHFLLSGIGYEEEQAVAANKLQKLMMLAGVTTDRVFELGLSYIYGITTSPVHYSATALKAMALRSISHVAVIWRRDGDPVLQATCLGALAQAPSLQQLHPETIFTPLNYTAAEAEAQGFFAALAARVAASGATAVVMCDVAAATKQLTGALAEVKLQLAAAFMVAGPAEADLEAAYGRYEYVLSAVQWNSEVQYGDAFFGSAAAYDSGFAAANGDSHPDADAAGASAAALTLAWALRGAFKECSISSEVAAAGDVQRLLYDPSAVHCTTQAAATAAATAGINSGSAGLSSAVEQLSDGGGVNVTGYGLLVRALQEGTFDTFYGVVEFSARRRNVGRPAATTQVQGGRVRVVGPLEAAAALLVMPIPVR</sequence>
<name>A0AAD3DIF2_9CHLO</name>
<keyword evidence="2" id="KW-1185">Reference proteome</keyword>
<dbReference type="SUPFAM" id="SSF53822">
    <property type="entry name" value="Periplasmic binding protein-like I"/>
    <property type="match status" value="1"/>
</dbReference>
<dbReference type="AlphaFoldDB" id="A0AAD3DIF2"/>
<organism evidence="1 2">
    <name type="scientific">Astrephomene gubernaculifera</name>
    <dbReference type="NCBI Taxonomy" id="47775"/>
    <lineage>
        <taxon>Eukaryota</taxon>
        <taxon>Viridiplantae</taxon>
        <taxon>Chlorophyta</taxon>
        <taxon>core chlorophytes</taxon>
        <taxon>Chlorophyceae</taxon>
        <taxon>CS clade</taxon>
        <taxon>Chlamydomonadales</taxon>
        <taxon>Astrephomenaceae</taxon>
        <taxon>Astrephomene</taxon>
    </lineage>
</organism>
<dbReference type="EMBL" id="BMAR01000001">
    <property type="protein sequence ID" value="GFR40992.1"/>
    <property type="molecule type" value="Genomic_DNA"/>
</dbReference>
<evidence type="ECO:0000313" key="1">
    <source>
        <dbReference type="EMBL" id="GFR40992.1"/>
    </source>
</evidence>
<dbReference type="InterPro" id="IPR028082">
    <property type="entry name" value="Peripla_BP_I"/>
</dbReference>
<reference evidence="1 2" key="1">
    <citation type="journal article" date="2021" name="Sci. Rep.">
        <title>Genome sequencing of the multicellular alga Astrephomene provides insights into convergent evolution of germ-soma differentiation.</title>
        <authorList>
            <person name="Yamashita S."/>
            <person name="Yamamoto K."/>
            <person name="Matsuzaki R."/>
            <person name="Suzuki S."/>
            <person name="Yamaguchi H."/>
            <person name="Hirooka S."/>
            <person name="Minakuchi Y."/>
            <person name="Miyagishima S."/>
            <person name="Kawachi M."/>
            <person name="Toyoda A."/>
            <person name="Nozaki H."/>
        </authorList>
    </citation>
    <scope>NUCLEOTIDE SEQUENCE [LARGE SCALE GENOMIC DNA]</scope>
    <source>
        <strain evidence="1 2">NIES-4017</strain>
    </source>
</reference>
<proteinExistence type="predicted"/>
<gene>
    <name evidence="1" type="ORF">Agub_g1657</name>
</gene>
<comment type="caution">
    <text evidence="1">The sequence shown here is derived from an EMBL/GenBank/DDBJ whole genome shotgun (WGS) entry which is preliminary data.</text>
</comment>
<feature type="non-terminal residue" evidence="1">
    <location>
        <position position="1"/>
    </location>
</feature>
<accession>A0AAD3DIF2</accession>